<dbReference type="OrthoDB" id="610763at2"/>
<keyword evidence="2" id="KW-1185">Reference proteome</keyword>
<dbReference type="PATRIC" id="fig|1303518.3.peg.574"/>
<sequence length="655" mass="73801">MRALTKSSAARSLDTYLQDVATPLTALDDFFSKNVCRLAVNRNGTLCFGTEEGIFYQNRRRAYSVIPKLLSFGFLPDNRLVLLGSDQLVIEGEEPLVLPQGIHVVGMSISPEGDIYIATRSEIWRRVKGKWESFGIDVSLCSFAVGAYTTIWIAGNKRLYVYEGGVLQDVDAVAPPPVLPVRCMDLGADGVLWIGTRQGAACLRDGVWRYYAGRRWLPDNEVLSVAADQKGGAWIMTRSGVVHLERRPMTLLQKAEHYQRLTEQRHERNGYVAECFLTRPGDLESVLLHATDNDGLWTGLYLAAQSFRYAVTGEKEAAERARRSLRALLDLVYVTGVPGFPARALIRPGERVFQSDPGPNWYLSPTMPGTFFKGDTSSDEIDGHYLAWYLYYKLVANEEEKTEIAEVCRAVTDHILDNGFTLVGPDGKVTSWGVWTPEKINDDPDWVDERGLNALEILSHLRVALYLCPSLRYEEAYSELVRKHHYALNTLLQKVLPPLGVNNHSDDELAACAYYPLLQLESDPSLRALYLLSLERTQRILRPQRSAFHNILYAACTGRKEDVGAAITWLEESPLDLRNWAMKNSHRRDVKLATERDRFGRLQLEEVLSPAEVGVYKWNANPFVADTEGEGEVELDGSHWLLPYWMGRYHGLIGA</sequence>
<dbReference type="AlphaFoldDB" id="S0ESS0"/>
<evidence type="ECO:0008006" key="3">
    <source>
        <dbReference type="Google" id="ProtNLM"/>
    </source>
</evidence>
<evidence type="ECO:0000313" key="1">
    <source>
        <dbReference type="EMBL" id="CCW34396.1"/>
    </source>
</evidence>
<gene>
    <name evidence="1" type="ORF">CCALI_00565</name>
</gene>
<reference evidence="2" key="1">
    <citation type="submission" date="2013-03" db="EMBL/GenBank/DDBJ databases">
        <title>Genome sequence of Chthonomonas calidirosea, the first sequenced genome from the Armatimonadetes phylum (formally candidate division OP10).</title>
        <authorList>
            <person name="Lee K.C.Y."/>
            <person name="Morgan X.C."/>
            <person name="Dunfield P.F."/>
            <person name="Tamas I."/>
            <person name="Houghton K.M."/>
            <person name="Vyssotski M."/>
            <person name="Ryan J.L.J."/>
            <person name="Lagutin K."/>
            <person name="McDonald I.R."/>
            <person name="Stott M.B."/>
        </authorList>
    </citation>
    <scope>NUCLEOTIDE SEQUENCE [LARGE SCALE GENOMIC DNA]</scope>
    <source>
        <strain evidence="2">DSM 23976 / ICMP 18418 / T49</strain>
    </source>
</reference>
<dbReference type="RefSeq" id="WP_016481958.1">
    <property type="nucleotide sequence ID" value="NC_021487.1"/>
</dbReference>
<dbReference type="eggNOG" id="COG3292">
    <property type="taxonomic scope" value="Bacteria"/>
</dbReference>
<dbReference type="Proteomes" id="UP000014227">
    <property type="component" value="Chromosome I"/>
</dbReference>
<accession>S0ESS0</accession>
<proteinExistence type="predicted"/>
<dbReference type="HOGENOM" id="CLU_022124_0_0_0"/>
<dbReference type="InParanoid" id="S0ESS0"/>
<organism evidence="1 2">
    <name type="scientific">Chthonomonas calidirosea (strain DSM 23976 / ICMP 18418 / T49)</name>
    <dbReference type="NCBI Taxonomy" id="1303518"/>
    <lineage>
        <taxon>Bacteria</taxon>
        <taxon>Bacillati</taxon>
        <taxon>Armatimonadota</taxon>
        <taxon>Chthonomonadia</taxon>
        <taxon>Chthonomonadales</taxon>
        <taxon>Chthonomonadaceae</taxon>
        <taxon>Chthonomonas</taxon>
    </lineage>
</organism>
<dbReference type="SUPFAM" id="SSF63829">
    <property type="entry name" value="Calcium-dependent phosphotriesterase"/>
    <property type="match status" value="1"/>
</dbReference>
<dbReference type="InterPro" id="IPR015943">
    <property type="entry name" value="WD40/YVTN_repeat-like_dom_sf"/>
</dbReference>
<dbReference type="KEGG" id="ccz:CCALI_00565"/>
<dbReference type="STRING" id="454171.CP488_00589"/>
<name>S0ESS0_CHTCT</name>
<dbReference type="Gene3D" id="2.130.10.10">
    <property type="entry name" value="YVTN repeat-like/Quinoprotein amine dehydrogenase"/>
    <property type="match status" value="1"/>
</dbReference>
<protein>
    <recommendedName>
        <fullName evidence="3">Two component regulator propeller</fullName>
    </recommendedName>
</protein>
<dbReference type="EMBL" id="HF951689">
    <property type="protein sequence ID" value="CCW34396.1"/>
    <property type="molecule type" value="Genomic_DNA"/>
</dbReference>
<evidence type="ECO:0000313" key="2">
    <source>
        <dbReference type="Proteomes" id="UP000014227"/>
    </source>
</evidence>